<evidence type="ECO:0000313" key="2">
    <source>
        <dbReference type="EMBL" id="REF70165.1"/>
    </source>
</evidence>
<protein>
    <submittedName>
        <fullName evidence="2">Uncharacterized protein</fullName>
    </submittedName>
</protein>
<name>A0A3D9XID8_PARVE</name>
<dbReference type="EMBL" id="QTUJ01000002">
    <property type="protein sequence ID" value="REF70165.1"/>
    <property type="molecule type" value="Genomic_DNA"/>
</dbReference>
<evidence type="ECO:0000256" key="1">
    <source>
        <dbReference type="SAM" id="MobiDB-lite"/>
    </source>
</evidence>
<reference evidence="2 3" key="1">
    <citation type="submission" date="2018-08" db="EMBL/GenBank/DDBJ databases">
        <title>Genomic Encyclopedia of Archaeal and Bacterial Type Strains, Phase II (KMG-II): from individual species to whole genera.</title>
        <authorList>
            <person name="Goeker M."/>
        </authorList>
    </citation>
    <scope>NUCLEOTIDE SEQUENCE [LARGE SCALE GENOMIC DNA]</scope>
    <source>
        <strain evidence="2 3">DSM 17099</strain>
    </source>
</reference>
<gene>
    <name evidence="2" type="ORF">BDD41_2887</name>
</gene>
<dbReference type="RefSeq" id="WP_116222177.1">
    <property type="nucleotide sequence ID" value="NZ_CP038197.1"/>
</dbReference>
<comment type="caution">
    <text evidence="2">The sequence shown here is derived from an EMBL/GenBank/DDBJ whole genome shotgun (WGS) entry which is preliminary data.</text>
</comment>
<sequence length="192" mass="21964">MLRKFGRHLLLLPVFLFLLWALVAGVQWVRHAPKSVTLPNGMMFKLEYYFPGAPIALFATDGRKILAREIEFVCFDDRYVSITSYKLGDSGIYDAQTNAKVREEEQDSVEYLLMHARRKACNGYYTGLLGAVFLLDGQKYSSLLPPCEWRNLDNPALKNRAWFDRPCDDRSWREPPASSNANKAKADGRPEP</sequence>
<dbReference type="AlphaFoldDB" id="A0A3D9XID8"/>
<accession>A0A3D9XID8</accession>
<dbReference type="Proteomes" id="UP000256941">
    <property type="component" value="Unassembled WGS sequence"/>
</dbReference>
<proteinExistence type="predicted"/>
<feature type="region of interest" description="Disordered" evidence="1">
    <location>
        <begin position="169"/>
        <end position="192"/>
    </location>
</feature>
<evidence type="ECO:0000313" key="3">
    <source>
        <dbReference type="Proteomes" id="UP000256941"/>
    </source>
</evidence>
<organism evidence="2 3">
    <name type="scientific">Paracoccus versutus</name>
    <name type="common">Thiobacillus versutus</name>
    <dbReference type="NCBI Taxonomy" id="34007"/>
    <lineage>
        <taxon>Bacteria</taxon>
        <taxon>Pseudomonadati</taxon>
        <taxon>Pseudomonadota</taxon>
        <taxon>Alphaproteobacteria</taxon>
        <taxon>Rhodobacterales</taxon>
        <taxon>Paracoccaceae</taxon>
        <taxon>Paracoccus</taxon>
    </lineage>
</organism>